<evidence type="ECO:0000313" key="2">
    <source>
        <dbReference type="EMBL" id="KNC71194.1"/>
    </source>
</evidence>
<feature type="region of interest" description="Disordered" evidence="1">
    <location>
        <begin position="33"/>
        <end position="52"/>
    </location>
</feature>
<protein>
    <submittedName>
        <fullName evidence="2">Uncharacterized protein</fullName>
    </submittedName>
</protein>
<evidence type="ECO:0000256" key="1">
    <source>
        <dbReference type="SAM" id="MobiDB-lite"/>
    </source>
</evidence>
<name>A0A0L0F3L3_9EUKA</name>
<keyword evidence="3" id="KW-1185">Reference proteome</keyword>
<organism evidence="2 3">
    <name type="scientific">Sphaeroforma arctica JP610</name>
    <dbReference type="NCBI Taxonomy" id="667725"/>
    <lineage>
        <taxon>Eukaryota</taxon>
        <taxon>Ichthyosporea</taxon>
        <taxon>Ichthyophonida</taxon>
        <taxon>Sphaeroforma</taxon>
    </lineage>
</organism>
<evidence type="ECO:0000313" key="3">
    <source>
        <dbReference type="Proteomes" id="UP000054560"/>
    </source>
</evidence>
<dbReference type="Proteomes" id="UP000054560">
    <property type="component" value="Unassembled WGS sequence"/>
</dbReference>
<dbReference type="GeneID" id="25916773"/>
<proteinExistence type="predicted"/>
<gene>
    <name evidence="2" type="ORF">SARC_16269</name>
</gene>
<feature type="region of interest" description="Disordered" evidence="1">
    <location>
        <begin position="1"/>
        <end position="25"/>
    </location>
</feature>
<dbReference type="RefSeq" id="XP_014145096.1">
    <property type="nucleotide sequence ID" value="XM_014289621.1"/>
</dbReference>
<dbReference type="AlphaFoldDB" id="A0A0L0F3L3"/>
<accession>A0A0L0F3L3</accession>
<sequence length="52" mass="5485">MSETTPNDTPPVSETTGNTKTMLSDSEMLELTKTESSANPLPTVNVGGTPFQ</sequence>
<reference evidence="2 3" key="1">
    <citation type="submission" date="2011-02" db="EMBL/GenBank/DDBJ databases">
        <title>The Genome Sequence of Sphaeroforma arctica JP610.</title>
        <authorList>
            <consortium name="The Broad Institute Genome Sequencing Platform"/>
            <person name="Russ C."/>
            <person name="Cuomo C."/>
            <person name="Young S.K."/>
            <person name="Zeng Q."/>
            <person name="Gargeya S."/>
            <person name="Alvarado L."/>
            <person name="Berlin A."/>
            <person name="Chapman S.B."/>
            <person name="Chen Z."/>
            <person name="Freedman E."/>
            <person name="Gellesch M."/>
            <person name="Goldberg J."/>
            <person name="Griggs A."/>
            <person name="Gujja S."/>
            <person name="Heilman E."/>
            <person name="Heiman D."/>
            <person name="Howarth C."/>
            <person name="Mehta T."/>
            <person name="Neiman D."/>
            <person name="Pearson M."/>
            <person name="Roberts A."/>
            <person name="Saif S."/>
            <person name="Shea T."/>
            <person name="Shenoy N."/>
            <person name="Sisk P."/>
            <person name="Stolte C."/>
            <person name="Sykes S."/>
            <person name="White J."/>
            <person name="Yandava C."/>
            <person name="Burger G."/>
            <person name="Gray M.W."/>
            <person name="Holland P.W.H."/>
            <person name="King N."/>
            <person name="Lang F.B.F."/>
            <person name="Roger A.J."/>
            <person name="Ruiz-Trillo I."/>
            <person name="Haas B."/>
            <person name="Nusbaum C."/>
            <person name="Birren B."/>
        </authorList>
    </citation>
    <scope>NUCLEOTIDE SEQUENCE [LARGE SCALE GENOMIC DNA]</scope>
    <source>
        <strain evidence="2 3">JP610</strain>
    </source>
</reference>
<feature type="non-terminal residue" evidence="2">
    <location>
        <position position="52"/>
    </location>
</feature>
<dbReference type="EMBL" id="KQ249313">
    <property type="protein sequence ID" value="KNC71194.1"/>
    <property type="molecule type" value="Genomic_DNA"/>
</dbReference>
<feature type="compositionally biased region" description="Polar residues" evidence="1">
    <location>
        <begin position="1"/>
        <end position="24"/>
    </location>
</feature>